<dbReference type="InterPro" id="IPR029068">
    <property type="entry name" value="Glyas_Bleomycin-R_OHBP_Dase"/>
</dbReference>
<dbReference type="eggNOG" id="COG0346">
    <property type="taxonomic scope" value="Bacteria"/>
</dbReference>
<dbReference type="GO" id="GO:0016491">
    <property type="term" value="F:oxidoreductase activity"/>
    <property type="evidence" value="ECO:0007669"/>
    <property type="project" value="InterPro"/>
</dbReference>
<name>A0A097IHZ7_9CORY</name>
<dbReference type="GO" id="GO:0004493">
    <property type="term" value="F:methylmalonyl-CoA epimerase activity"/>
    <property type="evidence" value="ECO:0007669"/>
    <property type="project" value="TreeGrafter"/>
</dbReference>
<organism evidence="3 4">
    <name type="scientific">Corynebacterium doosanense CAU 212 = DSM 45436</name>
    <dbReference type="NCBI Taxonomy" id="558173"/>
    <lineage>
        <taxon>Bacteria</taxon>
        <taxon>Bacillati</taxon>
        <taxon>Actinomycetota</taxon>
        <taxon>Actinomycetes</taxon>
        <taxon>Mycobacteriales</taxon>
        <taxon>Corynebacteriaceae</taxon>
        <taxon>Corynebacterium</taxon>
    </lineage>
</organism>
<evidence type="ECO:0000313" key="4">
    <source>
        <dbReference type="Proteomes" id="UP000029914"/>
    </source>
</evidence>
<dbReference type="PANTHER" id="PTHR43048">
    <property type="entry name" value="METHYLMALONYL-COA EPIMERASE"/>
    <property type="match status" value="1"/>
</dbReference>
<dbReference type="PANTHER" id="PTHR43048:SF6">
    <property type="entry name" value="BLR8189 PROTEIN"/>
    <property type="match status" value="1"/>
</dbReference>
<dbReference type="RefSeq" id="WP_018020557.1">
    <property type="nucleotide sequence ID" value="NZ_AQUX01000001.1"/>
</dbReference>
<feature type="domain" description="VOC" evidence="2">
    <location>
        <begin position="133"/>
        <end position="281"/>
    </location>
</feature>
<evidence type="ECO:0000256" key="1">
    <source>
        <dbReference type="ARBA" id="ARBA00022723"/>
    </source>
</evidence>
<dbReference type="PROSITE" id="PS51819">
    <property type="entry name" value="VOC"/>
    <property type="match status" value="1"/>
</dbReference>
<dbReference type="Pfam" id="PF00903">
    <property type="entry name" value="Glyoxalase"/>
    <property type="match status" value="1"/>
</dbReference>
<dbReference type="EMBL" id="CP006764">
    <property type="protein sequence ID" value="AIT61741.1"/>
    <property type="molecule type" value="Genomic_DNA"/>
</dbReference>
<dbReference type="InterPro" id="IPR004360">
    <property type="entry name" value="Glyas_Fos-R_dOase_dom"/>
</dbReference>
<reference evidence="3 4" key="1">
    <citation type="submission" date="2013-09" db="EMBL/GenBank/DDBJ databases">
        <title>Complete genome sequence of Corynebacterium doosanense CAU 212(T) (=DSM 45436(T)), isolated from activated sludge.</title>
        <authorList>
            <person name="Schaffert L."/>
            <person name="Albersmeier A."/>
            <person name="Kalinowski J."/>
            <person name="Ruckert C."/>
        </authorList>
    </citation>
    <scope>NUCLEOTIDE SEQUENCE [LARGE SCALE GENOMIC DNA]</scope>
    <source>
        <strain evidence="3 4">CAU 212</strain>
    </source>
</reference>
<accession>A0A097IHZ7</accession>
<protein>
    <submittedName>
        <fullName evidence="3">Glyoxalase</fullName>
    </submittedName>
</protein>
<dbReference type="InterPro" id="IPR011008">
    <property type="entry name" value="Dimeric_a/b-barrel"/>
</dbReference>
<dbReference type="SUPFAM" id="SSF54909">
    <property type="entry name" value="Dimeric alpha+beta barrel"/>
    <property type="match status" value="1"/>
</dbReference>
<evidence type="ECO:0000259" key="2">
    <source>
        <dbReference type="PROSITE" id="PS51819"/>
    </source>
</evidence>
<dbReference type="Gene3D" id="3.10.180.10">
    <property type="entry name" value="2,3-Dihydroxybiphenyl 1,2-Dioxygenase, domain 1"/>
    <property type="match status" value="1"/>
</dbReference>
<evidence type="ECO:0000313" key="3">
    <source>
        <dbReference type="EMBL" id="AIT61741.1"/>
    </source>
</evidence>
<keyword evidence="1" id="KW-0479">Metal-binding</keyword>
<dbReference type="Gene3D" id="3.30.70.100">
    <property type="match status" value="1"/>
</dbReference>
<sequence>MIKMTRFLRRVPGISHTEFVEQHETVGAASIRSFAADDGRILRYSQSHPATEGGDIDGVDYLWAESRDVLEELLSSETYRTRVLAKEEAFIDASSTLSLIGEVTDVVGDPTTEATAVAPLADSPDVFGQLPRGINHLGLTVPDLDAAAEFLRAAFDAKFAYDGLTPEDDPREGKETERQLGLPSGAKIRRQRMMQIGYGPSIEMFEIDSPVQQQPAGLADLGWNHACVYVDDIESSLQRAVAAGGDALSGTHPNSAHEDTEGNASVYVRAPWGTLFELQTIPGGHWYDESAEIHVWTPPARA</sequence>
<dbReference type="GO" id="GO:0046872">
    <property type="term" value="F:metal ion binding"/>
    <property type="evidence" value="ECO:0007669"/>
    <property type="project" value="UniProtKB-KW"/>
</dbReference>
<dbReference type="HOGENOM" id="CLU_920444_0_0_11"/>
<dbReference type="AlphaFoldDB" id="A0A097IHZ7"/>
<dbReference type="STRING" id="558173.CDOO_11025"/>
<proteinExistence type="predicted"/>
<dbReference type="InterPro" id="IPR051785">
    <property type="entry name" value="MMCE/EMCE_epimerase"/>
</dbReference>
<dbReference type="InterPro" id="IPR037523">
    <property type="entry name" value="VOC_core"/>
</dbReference>
<keyword evidence="4" id="KW-1185">Reference proteome</keyword>
<dbReference type="Proteomes" id="UP000029914">
    <property type="component" value="Chromosome"/>
</dbReference>
<dbReference type="SUPFAM" id="SSF54593">
    <property type="entry name" value="Glyoxalase/Bleomycin resistance protein/Dihydroxybiphenyl dioxygenase"/>
    <property type="match status" value="1"/>
</dbReference>
<dbReference type="GO" id="GO:0046491">
    <property type="term" value="P:L-methylmalonyl-CoA metabolic process"/>
    <property type="evidence" value="ECO:0007669"/>
    <property type="project" value="TreeGrafter"/>
</dbReference>
<gene>
    <name evidence="3" type="ORF">CDOO_11025</name>
</gene>
<dbReference type="KEGG" id="cdo:CDOO_11025"/>